<dbReference type="EMBL" id="BSXU01016672">
    <property type="protein sequence ID" value="GME83705.1"/>
    <property type="molecule type" value="Genomic_DNA"/>
</dbReference>
<dbReference type="Proteomes" id="UP001165063">
    <property type="component" value="Unassembled WGS sequence"/>
</dbReference>
<reference evidence="1" key="1">
    <citation type="submission" date="2023-04" db="EMBL/GenBank/DDBJ databases">
        <title>Ambrosiozyma monospora NBRC 1965.</title>
        <authorList>
            <person name="Ichikawa N."/>
            <person name="Sato H."/>
            <person name="Tonouchi N."/>
        </authorList>
    </citation>
    <scope>NUCLEOTIDE SEQUENCE</scope>
    <source>
        <strain evidence="1">NBRC 1965</strain>
    </source>
</reference>
<comment type="caution">
    <text evidence="1">The sequence shown here is derived from an EMBL/GenBank/DDBJ whole genome shotgun (WGS) entry which is preliminary data.</text>
</comment>
<organism evidence="1 3">
    <name type="scientific">Ambrosiozyma monospora</name>
    <name type="common">Yeast</name>
    <name type="synonym">Endomycopsis monosporus</name>
    <dbReference type="NCBI Taxonomy" id="43982"/>
    <lineage>
        <taxon>Eukaryota</taxon>
        <taxon>Fungi</taxon>
        <taxon>Dikarya</taxon>
        <taxon>Ascomycota</taxon>
        <taxon>Saccharomycotina</taxon>
        <taxon>Pichiomycetes</taxon>
        <taxon>Pichiales</taxon>
        <taxon>Pichiaceae</taxon>
        <taxon>Ambrosiozyma</taxon>
    </lineage>
</organism>
<proteinExistence type="predicted"/>
<gene>
    <name evidence="1" type="ORF">Amon01_000900500</name>
    <name evidence="2" type="ORF">Amon01_001009800</name>
</gene>
<accession>A0A9W6T043</accession>
<dbReference type="EMBL" id="BSXU01009169">
    <property type="protein sequence ID" value="GME68303.1"/>
    <property type="molecule type" value="Genomic_DNA"/>
</dbReference>
<keyword evidence="3" id="KW-1185">Reference proteome</keyword>
<sequence length="76" mass="8913">MYGLKDPSKSYFTPWRLKPFVAPLAVLPKYMEISFKTCHAVFLRDPVARPGESEVITPFDESVFERAFMYYQKRGM</sequence>
<protein>
    <submittedName>
        <fullName evidence="1">Unnamed protein product</fullName>
    </submittedName>
</protein>
<evidence type="ECO:0000313" key="3">
    <source>
        <dbReference type="Proteomes" id="UP001165063"/>
    </source>
</evidence>
<dbReference type="AlphaFoldDB" id="A0A9W6T043"/>
<evidence type="ECO:0000313" key="2">
    <source>
        <dbReference type="EMBL" id="GME83705.1"/>
    </source>
</evidence>
<dbReference type="OrthoDB" id="3356781at2759"/>
<evidence type="ECO:0000313" key="1">
    <source>
        <dbReference type="EMBL" id="GME68303.1"/>
    </source>
</evidence>
<name>A0A9W6T043_AMBMO</name>